<evidence type="ECO:0000313" key="3">
    <source>
        <dbReference type="Proteomes" id="UP000677918"/>
    </source>
</evidence>
<feature type="transmembrane region" description="Helical" evidence="1">
    <location>
        <begin position="119"/>
        <end position="139"/>
    </location>
</feature>
<proteinExistence type="predicted"/>
<accession>A0A8J4H6W0</accession>
<dbReference type="AlphaFoldDB" id="A0A8J4H6W0"/>
<dbReference type="RefSeq" id="WP_213412635.1">
    <property type="nucleotide sequence ID" value="NZ_BOVK01000036.1"/>
</dbReference>
<feature type="transmembrane region" description="Helical" evidence="1">
    <location>
        <begin position="39"/>
        <end position="59"/>
    </location>
</feature>
<evidence type="ECO:0008006" key="4">
    <source>
        <dbReference type="Google" id="ProtNLM"/>
    </source>
</evidence>
<evidence type="ECO:0000256" key="1">
    <source>
        <dbReference type="SAM" id="Phobius"/>
    </source>
</evidence>
<protein>
    <recommendedName>
        <fullName evidence="4">DUF2269 family protein</fullName>
    </recommendedName>
</protein>
<dbReference type="EMBL" id="BOVK01000036">
    <property type="protein sequence ID" value="GIQ69848.1"/>
    <property type="molecule type" value="Genomic_DNA"/>
</dbReference>
<keyword evidence="3" id="KW-1185">Reference proteome</keyword>
<comment type="caution">
    <text evidence="2">The sequence shown here is derived from an EMBL/GenBank/DDBJ whole genome shotgun (WGS) entry which is preliminary data.</text>
</comment>
<sequence>MYQASYFIHVLSAIVTLFYLLLPFLITSGLRAEGNRNKTFGFLVTGNRIGQYVLILVFLSGGYMSSKAGVSIAWTIVATVLILAMFAMTGIMSKPLKSIRSGLLDAQALGQAAGKARKLGWINALVLVVLVVLMLNPTLF</sequence>
<gene>
    <name evidence="2" type="ORF">XYCOK13_26720</name>
</gene>
<feature type="transmembrane region" description="Helical" evidence="1">
    <location>
        <begin position="6"/>
        <end position="27"/>
    </location>
</feature>
<organism evidence="2 3">
    <name type="scientific">Xylanibacillus composti</name>
    <dbReference type="NCBI Taxonomy" id="1572762"/>
    <lineage>
        <taxon>Bacteria</taxon>
        <taxon>Bacillati</taxon>
        <taxon>Bacillota</taxon>
        <taxon>Bacilli</taxon>
        <taxon>Bacillales</taxon>
        <taxon>Paenibacillaceae</taxon>
        <taxon>Xylanibacillus</taxon>
    </lineage>
</organism>
<evidence type="ECO:0000313" key="2">
    <source>
        <dbReference type="EMBL" id="GIQ69848.1"/>
    </source>
</evidence>
<keyword evidence="1" id="KW-0472">Membrane</keyword>
<dbReference type="Proteomes" id="UP000677918">
    <property type="component" value="Unassembled WGS sequence"/>
</dbReference>
<feature type="transmembrane region" description="Helical" evidence="1">
    <location>
        <begin position="71"/>
        <end position="91"/>
    </location>
</feature>
<name>A0A8J4H6W0_9BACL</name>
<keyword evidence="1" id="KW-0812">Transmembrane</keyword>
<keyword evidence="1" id="KW-1133">Transmembrane helix</keyword>
<reference evidence="2" key="1">
    <citation type="submission" date="2021-04" db="EMBL/GenBank/DDBJ databases">
        <title>Draft genome sequence of Xylanibacillus composti strain K13.</title>
        <authorList>
            <person name="Uke A."/>
            <person name="Chhe C."/>
            <person name="Baramee S."/>
            <person name="Kosugi A."/>
        </authorList>
    </citation>
    <scope>NUCLEOTIDE SEQUENCE</scope>
    <source>
        <strain evidence="2">K13</strain>
    </source>
</reference>